<reference evidence="3" key="1">
    <citation type="submission" date="2011-02" db="EMBL/GenBank/DDBJ databases">
        <title>Complete sequence of Methanobacterium sp. AL-21.</title>
        <authorList>
            <consortium name="US DOE Joint Genome Institute"/>
            <person name="Lucas S."/>
            <person name="Copeland A."/>
            <person name="Lapidus A."/>
            <person name="Cheng J.-F."/>
            <person name="Goodwin L."/>
            <person name="Pitluck S."/>
            <person name="Chertkov O."/>
            <person name="Detter J.C."/>
            <person name="Han C."/>
            <person name="Tapia R."/>
            <person name="Land M."/>
            <person name="Hauser L."/>
            <person name="Kyrpides N."/>
            <person name="Ivanova N."/>
            <person name="Mikhailova N."/>
            <person name="Pagani I."/>
            <person name="Cadillo-Quiroz H."/>
            <person name="Imachi H."/>
            <person name="Zinder S."/>
            <person name="Liu W."/>
            <person name="Woyke T."/>
        </authorList>
    </citation>
    <scope>NUCLEOTIDE SEQUENCE [LARGE SCALE GENOMIC DNA]</scope>
    <source>
        <strain evidence="3">AL-21</strain>
    </source>
</reference>
<dbReference type="OrthoDB" id="1018at2157"/>
<dbReference type="AlphaFoldDB" id="F0T8T9"/>
<protein>
    <submittedName>
        <fullName evidence="2">Methyltransferase type 12</fullName>
    </submittedName>
</protein>
<dbReference type="KEGG" id="mel:Metbo_1537"/>
<dbReference type="SUPFAM" id="SSF53335">
    <property type="entry name" value="S-adenosyl-L-methionine-dependent methyltransferases"/>
    <property type="match status" value="1"/>
</dbReference>
<gene>
    <name evidence="2" type="ordered locus">Metbo_1537</name>
</gene>
<evidence type="ECO:0000313" key="2">
    <source>
        <dbReference type="EMBL" id="ADZ09767.1"/>
    </source>
</evidence>
<dbReference type="Gene3D" id="3.40.50.150">
    <property type="entry name" value="Vaccinia Virus protein VP39"/>
    <property type="match status" value="1"/>
</dbReference>
<dbReference type="EMBL" id="CP002551">
    <property type="protein sequence ID" value="ADZ09767.1"/>
    <property type="molecule type" value="Genomic_DNA"/>
</dbReference>
<dbReference type="PANTHER" id="PTHR43861:SF1">
    <property type="entry name" value="TRANS-ACONITATE 2-METHYLTRANSFERASE"/>
    <property type="match status" value="1"/>
</dbReference>
<evidence type="ECO:0000259" key="1">
    <source>
        <dbReference type="Pfam" id="PF08242"/>
    </source>
</evidence>
<reference evidence="2 3" key="2">
    <citation type="journal article" date="2014" name="Int. J. Syst. Evol. Microbiol.">
        <title>Methanobacterium paludis sp. nov. and a novel strain of Methanobacterium lacus isolated from northern peatlands.</title>
        <authorList>
            <person name="Cadillo-Quiroz H."/>
            <person name="Brauer S.L."/>
            <person name="Goodson N."/>
            <person name="Yavitt J.B."/>
            <person name="Zinder S.H."/>
        </authorList>
    </citation>
    <scope>NUCLEOTIDE SEQUENCE [LARGE SCALE GENOMIC DNA]</scope>
    <source>
        <strain evidence="2 3">AL-21</strain>
    </source>
</reference>
<keyword evidence="3" id="KW-1185">Reference proteome</keyword>
<name>F0T8T9_METLA</name>
<dbReference type="GeneID" id="10277992"/>
<dbReference type="InterPro" id="IPR029063">
    <property type="entry name" value="SAM-dependent_MTases_sf"/>
</dbReference>
<dbReference type="eggNOG" id="arCOG01787">
    <property type="taxonomic scope" value="Archaea"/>
</dbReference>
<organism evidence="2 3">
    <name type="scientific">Methanobacterium lacus (strain AL-21)</name>
    <dbReference type="NCBI Taxonomy" id="877455"/>
    <lineage>
        <taxon>Archaea</taxon>
        <taxon>Methanobacteriati</taxon>
        <taxon>Methanobacteriota</taxon>
        <taxon>Methanomada group</taxon>
        <taxon>Methanobacteria</taxon>
        <taxon>Methanobacteriales</taxon>
        <taxon>Methanobacteriaceae</taxon>
        <taxon>Methanobacterium</taxon>
    </lineage>
</organism>
<dbReference type="GO" id="GO:0008168">
    <property type="term" value="F:methyltransferase activity"/>
    <property type="evidence" value="ECO:0007669"/>
    <property type="project" value="UniProtKB-KW"/>
</dbReference>
<accession>F0T8T9</accession>
<keyword evidence="2" id="KW-0489">Methyltransferase</keyword>
<dbReference type="PANTHER" id="PTHR43861">
    <property type="entry name" value="TRANS-ACONITATE 2-METHYLTRANSFERASE-RELATED"/>
    <property type="match status" value="1"/>
</dbReference>
<dbReference type="RefSeq" id="WP_013645118.1">
    <property type="nucleotide sequence ID" value="NC_015216.1"/>
</dbReference>
<dbReference type="Pfam" id="PF08242">
    <property type="entry name" value="Methyltransf_12"/>
    <property type="match status" value="1"/>
</dbReference>
<evidence type="ECO:0000313" key="3">
    <source>
        <dbReference type="Proteomes" id="UP000007490"/>
    </source>
</evidence>
<dbReference type="HOGENOM" id="CLU_1243991_0_0_2"/>
<dbReference type="STRING" id="877455.Metbo_1537"/>
<dbReference type="CDD" id="cd02440">
    <property type="entry name" value="AdoMet_MTases"/>
    <property type="match status" value="1"/>
</dbReference>
<dbReference type="InterPro" id="IPR013217">
    <property type="entry name" value="Methyltransf_12"/>
</dbReference>
<dbReference type="Proteomes" id="UP000007490">
    <property type="component" value="Chromosome"/>
</dbReference>
<dbReference type="GO" id="GO:0032259">
    <property type="term" value="P:methylation"/>
    <property type="evidence" value="ECO:0007669"/>
    <property type="project" value="UniProtKB-KW"/>
</dbReference>
<proteinExistence type="predicted"/>
<keyword evidence="2" id="KW-0808">Transferase</keyword>
<sequence length="229" mass="26636">MPAKDNSSSHRSEDYDLQIGDTIPYYESFHDETLNMVKTILKEPKIWLDTGCGTGTLVNKAVQEFDTTSFILSDPSPEMLNLAREKLSNQTKRLRILNPNETSNISLGNDLKPDVITAIQAHHYLSKEERTETTKVCYDLLRDDGVYITFENIRPKTEEGIRVVKEYVKNYQLKRGRDEETVNNFLKRFDVEFFPIKVEEHISLLEKTGFKVVELFWMSYMQAGFYCIK</sequence>
<feature type="domain" description="Methyltransferase type 12" evidence="1">
    <location>
        <begin position="48"/>
        <end position="146"/>
    </location>
</feature>